<evidence type="ECO:0008006" key="3">
    <source>
        <dbReference type="Google" id="ProtNLM"/>
    </source>
</evidence>
<name>A0A023G413_AMBTT</name>
<evidence type="ECO:0000256" key="1">
    <source>
        <dbReference type="SAM" id="SignalP"/>
    </source>
</evidence>
<proteinExistence type="evidence at transcript level"/>
<reference evidence="2" key="1">
    <citation type="submission" date="2014-03" db="EMBL/GenBank/DDBJ databases">
        <title>The sialotranscriptome of Amblyomma triste, Amblyomma parvum and Amblyomma cajennense ticks, uncovered by 454-based RNA-seq.</title>
        <authorList>
            <person name="Garcia G.R."/>
            <person name="Gardinassi L.G."/>
            <person name="Ribeiro J.M."/>
            <person name="Anatriello E."/>
            <person name="Ferreira B.R."/>
            <person name="Moreira H.N."/>
            <person name="Mafra C."/>
            <person name="Olegario M.M."/>
            <person name="Szabo P.J."/>
            <person name="Miranda-Santos I.K."/>
            <person name="Maruyama S.R."/>
        </authorList>
    </citation>
    <scope>NUCLEOTIDE SEQUENCE</scope>
    <source>
        <strain evidence="2">Mato Grasso do Sul</strain>
        <tissue evidence="2">Salivary glands</tissue>
    </source>
</reference>
<feature type="signal peptide" evidence="1">
    <location>
        <begin position="1"/>
        <end position="15"/>
    </location>
</feature>
<dbReference type="EMBL" id="GBBM01006844">
    <property type="protein sequence ID" value="JAC28574.1"/>
    <property type="molecule type" value="mRNA"/>
</dbReference>
<organism evidence="2">
    <name type="scientific">Amblyomma triste</name>
    <name type="common">Neotropical tick</name>
    <dbReference type="NCBI Taxonomy" id="251400"/>
    <lineage>
        <taxon>Eukaryota</taxon>
        <taxon>Metazoa</taxon>
        <taxon>Ecdysozoa</taxon>
        <taxon>Arthropoda</taxon>
        <taxon>Chelicerata</taxon>
        <taxon>Arachnida</taxon>
        <taxon>Acari</taxon>
        <taxon>Parasitiformes</taxon>
        <taxon>Ixodida</taxon>
        <taxon>Ixodoidea</taxon>
        <taxon>Ixodidae</taxon>
        <taxon>Amblyomminae</taxon>
        <taxon>Amblyomma</taxon>
    </lineage>
</organism>
<dbReference type="InterPro" id="IPR012674">
    <property type="entry name" value="Calycin"/>
</dbReference>
<dbReference type="SUPFAM" id="SSF50814">
    <property type="entry name" value="Lipocalins"/>
    <property type="match status" value="1"/>
</dbReference>
<protein>
    <recommendedName>
        <fullName evidence="3">Lipocalin-2 1</fullName>
    </recommendedName>
</protein>
<sequence length="198" mass="22949">MRTLCLLIALHVVCGANVENNNENAIAEYKKLLHKKEMYWMLKRSYQDMRRDKNKTCVYTRSERTMPSTSTAKKYEVSQCFKEYDNGRACELYTVTLPWPQTGVPQPTMKWKKEGEENEQEYTFRYWNGQEKCFVISFAPNTDDIRCELHVFGTTTVPSVPSCDQQYKNICNGTEYQVFFDDCLNQLGLSDSSGTASS</sequence>
<dbReference type="AlphaFoldDB" id="A0A023G413"/>
<dbReference type="Gene3D" id="2.40.128.20">
    <property type="match status" value="1"/>
</dbReference>
<keyword evidence="1" id="KW-0732">Signal</keyword>
<evidence type="ECO:0000313" key="2">
    <source>
        <dbReference type="EMBL" id="JAC28574.1"/>
    </source>
</evidence>
<accession>A0A023G413</accession>
<feature type="chain" id="PRO_5013220844" description="Lipocalin-2 1" evidence="1">
    <location>
        <begin position="16"/>
        <end position="198"/>
    </location>
</feature>